<gene>
    <name evidence="1" type="ORF">PRVXH_002303</name>
</gene>
<reference evidence="1" key="2">
    <citation type="submission" date="2024-06" db="EMBL/GenBank/DDBJ databases">
        <authorList>
            <person name="Petrova K.O."/>
            <person name="Toshchakov S.V."/>
            <person name="Boltjanskaja Y.V."/>
            <person name="Kevbrin V.V."/>
        </authorList>
    </citation>
    <scope>NUCLEOTIDE SEQUENCE</scope>
    <source>
        <strain evidence="1">Z-710</strain>
    </source>
</reference>
<evidence type="ECO:0000313" key="1">
    <source>
        <dbReference type="EMBL" id="XCI28346.1"/>
    </source>
</evidence>
<accession>A0AAU8HSJ9</accession>
<proteinExistence type="predicted"/>
<sequence>MKPKVKLIGENGNIFNLIGIASRALKGVGMKKEAEEMVEKVILSTSYDEALRVLMEYVEVE</sequence>
<name>A0AAU8HSJ9_9FIRM</name>
<organism evidence="1">
    <name type="scientific">Proteinivorax hydrogeniformans</name>
    <dbReference type="NCBI Taxonomy" id="1826727"/>
    <lineage>
        <taxon>Bacteria</taxon>
        <taxon>Bacillati</taxon>
        <taxon>Bacillota</taxon>
        <taxon>Clostridia</taxon>
        <taxon>Eubacteriales</taxon>
        <taxon>Proteinivoracaceae</taxon>
        <taxon>Proteinivorax</taxon>
    </lineage>
</organism>
<dbReference type="AlphaFoldDB" id="A0AAU8HSJ9"/>
<dbReference type="EMBL" id="CP159485">
    <property type="protein sequence ID" value="XCI28346.1"/>
    <property type="molecule type" value="Genomic_DNA"/>
</dbReference>
<dbReference type="RefSeq" id="WP_353892913.1">
    <property type="nucleotide sequence ID" value="NZ_CP159485.1"/>
</dbReference>
<reference evidence="1" key="1">
    <citation type="journal article" date="2018" name="Antonie Van Leeuwenhoek">
        <title>Proteinivorax hydrogeniformans sp. nov., an anaerobic, haloalkaliphilic bacterium fermenting proteinaceous compounds with high hydrogen production.</title>
        <authorList>
            <person name="Boltyanskaya Y."/>
            <person name="Detkova E."/>
            <person name="Pimenov N."/>
            <person name="Kevbrin V."/>
        </authorList>
    </citation>
    <scope>NUCLEOTIDE SEQUENCE</scope>
    <source>
        <strain evidence="1">Z-710</strain>
    </source>
</reference>
<protein>
    <submittedName>
        <fullName evidence="1">Uncharacterized protein</fullName>
    </submittedName>
</protein>